<evidence type="ECO:0000313" key="1">
    <source>
        <dbReference type="EMBL" id="CAE8724631.1"/>
    </source>
</evidence>
<comment type="caution">
    <text evidence="1">The sequence shown here is derived from an EMBL/GenBank/DDBJ whole genome shotgun (WGS) entry which is preliminary data.</text>
</comment>
<name>A0A813LA94_POLGL</name>
<reference evidence="1" key="1">
    <citation type="submission" date="2021-02" db="EMBL/GenBank/DDBJ databases">
        <authorList>
            <person name="Dougan E. K."/>
            <person name="Rhodes N."/>
            <person name="Thang M."/>
            <person name="Chan C."/>
        </authorList>
    </citation>
    <scope>NUCLEOTIDE SEQUENCE</scope>
</reference>
<dbReference type="Proteomes" id="UP000626109">
    <property type="component" value="Unassembled WGS sequence"/>
</dbReference>
<evidence type="ECO:0000313" key="2">
    <source>
        <dbReference type="Proteomes" id="UP000626109"/>
    </source>
</evidence>
<proteinExistence type="predicted"/>
<protein>
    <submittedName>
        <fullName evidence="1">Uncharacterized protein</fullName>
    </submittedName>
</protein>
<organism evidence="1 2">
    <name type="scientific">Polarella glacialis</name>
    <name type="common">Dinoflagellate</name>
    <dbReference type="NCBI Taxonomy" id="89957"/>
    <lineage>
        <taxon>Eukaryota</taxon>
        <taxon>Sar</taxon>
        <taxon>Alveolata</taxon>
        <taxon>Dinophyceae</taxon>
        <taxon>Suessiales</taxon>
        <taxon>Suessiaceae</taxon>
        <taxon>Polarella</taxon>
    </lineage>
</organism>
<sequence>MTTRTTITAAAAAEAVDVAMAHAVPPATPQAPAQALASSLPEKPARLNNVDLVIVRCKDAVGGGRKKRFGKAEDPAWDVMHELGEMFREVHLVNKCNGTKPMWEFIPGRVFVHSVENTGKEEFGYFEILRYKYPNYATWTVFLQADDTDPNRQVGCLRQNFSEEVEKQGYASLGGVYVSKRRADVTANAKTFEEVSKIWQRSVPVAASAVSQLQNGRSTASFYANADFMVHKRLLLKVEPEVWKDFQDVQRIKTAKIGFRIGFAFEATWHIIWEAIARGGVRTPSLHQASYPLDFSCGIYDCERTPTCKGLADKLVRKKKARR</sequence>
<dbReference type="EMBL" id="CAJNNW010034928">
    <property type="protein sequence ID" value="CAE8724631.1"/>
    <property type="molecule type" value="Genomic_DNA"/>
</dbReference>
<accession>A0A813LA94</accession>
<gene>
    <name evidence="1" type="ORF">PGLA2088_LOCUS43792</name>
</gene>
<dbReference type="AlphaFoldDB" id="A0A813LA94"/>